<dbReference type="AlphaFoldDB" id="A0A150HK31"/>
<reference evidence="2 3" key="1">
    <citation type="journal article" date="2016" name="Sci. Rep.">
        <title>Genomic and phenotypic characterization of the species Acinetobacter venetianus.</title>
        <authorList>
            <person name="Fondi M."/>
            <person name="Maida I."/>
            <person name="Perrin E."/>
            <person name="Orlandini V."/>
            <person name="La Torre L."/>
            <person name="Bosi E."/>
            <person name="Negroni A."/>
            <person name="Zanaroli G."/>
            <person name="Fava F."/>
            <person name="Decorosi F."/>
            <person name="Giovannetti L."/>
            <person name="Viti C."/>
            <person name="Vaneechoutte M."/>
            <person name="Dijkshoorn L."/>
            <person name="Fani R."/>
        </authorList>
    </citation>
    <scope>NUCLEOTIDE SEQUENCE [LARGE SCALE GENOMIC DNA]</scope>
    <source>
        <strain evidence="2 3">LUH5627</strain>
    </source>
</reference>
<proteinExistence type="predicted"/>
<dbReference type="EMBL" id="JRUE01000236">
    <property type="protein sequence ID" value="KXZ64061.1"/>
    <property type="molecule type" value="Genomic_DNA"/>
</dbReference>
<accession>A0A150HK31</accession>
<evidence type="ECO:0000313" key="2">
    <source>
        <dbReference type="EMBL" id="KXZ64061.1"/>
    </source>
</evidence>
<evidence type="ECO:0000313" key="3">
    <source>
        <dbReference type="Proteomes" id="UP000075680"/>
    </source>
</evidence>
<gene>
    <name evidence="2" type="ORF">AVENLUH5627_03177</name>
</gene>
<organism evidence="2 3">
    <name type="scientific">Acinetobacter venetianus</name>
    <dbReference type="NCBI Taxonomy" id="52133"/>
    <lineage>
        <taxon>Bacteria</taxon>
        <taxon>Pseudomonadati</taxon>
        <taxon>Pseudomonadota</taxon>
        <taxon>Gammaproteobacteria</taxon>
        <taxon>Moraxellales</taxon>
        <taxon>Moraxellaceae</taxon>
        <taxon>Acinetobacter</taxon>
    </lineage>
</organism>
<keyword evidence="1" id="KW-0472">Membrane</keyword>
<feature type="transmembrane region" description="Helical" evidence="1">
    <location>
        <begin position="262"/>
        <end position="287"/>
    </location>
</feature>
<sequence length="304" mass="36051">MSPIDEFSVQPIDQRLVVLKKRQRHLMIWFFLSSALVLMTITALFFQKEFVYRFFDLSMHVKTLDLPYHVQDLIPFKQPVDYFFNLLSWFGWLFIKIFVAFIGAFLLLRWAKKLNFFRQRFQAWTLRVVAWIIAFTLLWSGMSYIQYDWQDETEKAYQQWMSYKNNIIESQIAQDLNQSNASATEKAYVLAQVALLHDPIDRKTANIYVNQLINAERNNPTEFQKYDFKPEQLWVMQQQLYGKSITLMTQPLDLRAQQAERIARIVNVVLSGLLLVTIAISMVLYFLASHLKSRRNRIAHQLDA</sequence>
<keyword evidence="1" id="KW-1133">Transmembrane helix</keyword>
<feature type="transmembrane region" description="Helical" evidence="1">
    <location>
        <begin position="89"/>
        <end position="108"/>
    </location>
</feature>
<dbReference type="Proteomes" id="UP000075680">
    <property type="component" value="Unassembled WGS sequence"/>
</dbReference>
<feature type="transmembrane region" description="Helical" evidence="1">
    <location>
        <begin position="26"/>
        <end position="46"/>
    </location>
</feature>
<evidence type="ECO:0000256" key="1">
    <source>
        <dbReference type="SAM" id="Phobius"/>
    </source>
</evidence>
<comment type="caution">
    <text evidence="2">The sequence shown here is derived from an EMBL/GenBank/DDBJ whole genome shotgun (WGS) entry which is preliminary data.</text>
</comment>
<feature type="transmembrane region" description="Helical" evidence="1">
    <location>
        <begin position="128"/>
        <end position="147"/>
    </location>
</feature>
<dbReference type="RefSeq" id="WP_061519673.1">
    <property type="nucleotide sequence ID" value="NZ_JRUE01000236.1"/>
</dbReference>
<name>A0A150HK31_9GAMM</name>
<keyword evidence="1" id="KW-0812">Transmembrane</keyword>
<protein>
    <submittedName>
        <fullName evidence="2">Uncharacterized protein</fullName>
    </submittedName>
</protein>
<dbReference type="PATRIC" id="fig|52133.18.peg.3253"/>